<accession>A0A091CS90</accession>
<gene>
    <name evidence="7" type="ORF">H920_18321</name>
</gene>
<evidence type="ECO:0000256" key="3">
    <source>
        <dbReference type="ARBA" id="ARBA00022490"/>
    </source>
</evidence>
<comment type="subcellular location">
    <subcellularLocation>
        <location evidence="2">Cytoplasm</location>
    </subcellularLocation>
    <subcellularLocation>
        <location evidence="1">Nucleus</location>
    </subcellularLocation>
</comment>
<proteinExistence type="predicted"/>
<dbReference type="EMBL" id="KN124820">
    <property type="protein sequence ID" value="KFO20300.1"/>
    <property type="molecule type" value="Genomic_DNA"/>
</dbReference>
<keyword evidence="3" id="KW-0963">Cytoplasm</keyword>
<keyword evidence="8" id="KW-1185">Reference proteome</keyword>
<name>A0A091CS90_FUKDA</name>
<keyword evidence="6" id="KW-0539">Nucleus</keyword>
<dbReference type="eggNOG" id="KOG3201">
    <property type="taxonomic scope" value="Eukaryota"/>
</dbReference>
<dbReference type="GO" id="GO:0005737">
    <property type="term" value="C:cytoplasm"/>
    <property type="evidence" value="ECO:0007669"/>
    <property type="project" value="UniProtKB-SubCell"/>
</dbReference>
<keyword evidence="4 7" id="KW-0489">Methyltransferase</keyword>
<evidence type="ECO:0000313" key="7">
    <source>
        <dbReference type="EMBL" id="KFO20300.1"/>
    </source>
</evidence>
<keyword evidence="5 7" id="KW-0808">Transferase</keyword>
<evidence type="ECO:0000256" key="2">
    <source>
        <dbReference type="ARBA" id="ARBA00004496"/>
    </source>
</evidence>
<reference evidence="7 8" key="1">
    <citation type="submission" date="2013-11" db="EMBL/GenBank/DDBJ databases">
        <title>The Damaraland mole rat (Fukomys damarensis) genome and evolution of African mole rats.</title>
        <authorList>
            <person name="Gladyshev V.N."/>
            <person name="Fang X."/>
        </authorList>
    </citation>
    <scope>NUCLEOTIDE SEQUENCE [LARGE SCALE GENOMIC DNA]</scope>
    <source>
        <tissue evidence="7">Liver</tissue>
    </source>
</reference>
<dbReference type="InterPro" id="IPR029063">
    <property type="entry name" value="SAM-dependent_MTases_sf"/>
</dbReference>
<sequence length="219" mass="24433">MESRVADYKVGETELAEGEGPTFGGATRGPAVSASLGAARWKLLRQVLKQKHPDDCLRHVSVRRFESFNLFSVKEAKKSETEEDAGAWIQYTSVFYPEYNVFLRRNSGSLNVADVLTSFDNTGNVFLYKCAYEHIITASFALLLNNQTYGKATSLPLEPGGHEGCTKESGQNGVWFLRGQVEVTAEIPTRERSRRKESVGREMWKHPGVLTRQDGQVLA</sequence>
<evidence type="ECO:0000256" key="5">
    <source>
        <dbReference type="ARBA" id="ARBA00022679"/>
    </source>
</evidence>
<dbReference type="InterPro" id="IPR025800">
    <property type="entry name" value="CaM-Lys-N-MeTrfase"/>
</dbReference>
<evidence type="ECO:0000256" key="6">
    <source>
        <dbReference type="ARBA" id="ARBA00023242"/>
    </source>
</evidence>
<evidence type="ECO:0000313" key="8">
    <source>
        <dbReference type="Proteomes" id="UP000028990"/>
    </source>
</evidence>
<evidence type="ECO:0000256" key="4">
    <source>
        <dbReference type="ARBA" id="ARBA00022603"/>
    </source>
</evidence>
<dbReference type="PANTHER" id="PTHR13539">
    <property type="entry name" value="CALMODULIN-LYSINE N-METHYLTRANSFERASE"/>
    <property type="match status" value="1"/>
</dbReference>
<dbReference type="GO" id="GO:0018025">
    <property type="term" value="F:calmodulin-lysine N-methyltransferase activity"/>
    <property type="evidence" value="ECO:0007669"/>
    <property type="project" value="InterPro"/>
</dbReference>
<dbReference type="GO" id="GO:0005634">
    <property type="term" value="C:nucleus"/>
    <property type="evidence" value="ECO:0007669"/>
    <property type="project" value="UniProtKB-SubCell"/>
</dbReference>
<dbReference type="GO" id="GO:0032259">
    <property type="term" value="P:methylation"/>
    <property type="evidence" value="ECO:0007669"/>
    <property type="project" value="UniProtKB-KW"/>
</dbReference>
<dbReference type="AlphaFoldDB" id="A0A091CS90"/>
<dbReference type="PANTHER" id="PTHR13539:SF3">
    <property type="entry name" value="CALMODULIN-LYSINE N-METHYLTRANSFERASE"/>
    <property type="match status" value="1"/>
</dbReference>
<evidence type="ECO:0000256" key="1">
    <source>
        <dbReference type="ARBA" id="ARBA00004123"/>
    </source>
</evidence>
<dbReference type="Proteomes" id="UP000028990">
    <property type="component" value="Unassembled WGS sequence"/>
</dbReference>
<organism evidence="7 8">
    <name type="scientific">Fukomys damarensis</name>
    <name type="common">Damaraland mole rat</name>
    <name type="synonym">Cryptomys damarensis</name>
    <dbReference type="NCBI Taxonomy" id="885580"/>
    <lineage>
        <taxon>Eukaryota</taxon>
        <taxon>Metazoa</taxon>
        <taxon>Chordata</taxon>
        <taxon>Craniata</taxon>
        <taxon>Vertebrata</taxon>
        <taxon>Euteleostomi</taxon>
        <taxon>Mammalia</taxon>
        <taxon>Eutheria</taxon>
        <taxon>Euarchontoglires</taxon>
        <taxon>Glires</taxon>
        <taxon>Rodentia</taxon>
        <taxon>Hystricomorpha</taxon>
        <taxon>Bathyergidae</taxon>
        <taxon>Fukomys</taxon>
    </lineage>
</organism>
<dbReference type="Gene3D" id="3.40.50.150">
    <property type="entry name" value="Vaccinia Virus protein VP39"/>
    <property type="match status" value="1"/>
</dbReference>
<protein>
    <submittedName>
        <fullName evidence="7">Calmodulin-lysine N-methyltransferase</fullName>
    </submittedName>
</protein>